<comment type="caution">
    <text evidence="1">The sequence shown here is derived from an EMBL/GenBank/DDBJ whole genome shotgun (WGS) entry which is preliminary data.</text>
</comment>
<keyword evidence="2" id="KW-1185">Reference proteome</keyword>
<gene>
    <name evidence="1" type="ORF">SLEP1_g39471</name>
</gene>
<sequence>MPPALPPNCSPVVLGKLCYCSRRGYCSPATVHTPRVDN</sequence>
<proteinExistence type="predicted"/>
<reference evidence="1 2" key="1">
    <citation type="journal article" date="2021" name="Commun. Biol.">
        <title>The genome of Shorea leprosula (Dipterocarpaceae) highlights the ecological relevance of drought in aseasonal tropical rainforests.</title>
        <authorList>
            <person name="Ng K.K.S."/>
            <person name="Kobayashi M.J."/>
            <person name="Fawcett J.A."/>
            <person name="Hatakeyama M."/>
            <person name="Paape T."/>
            <person name="Ng C.H."/>
            <person name="Ang C.C."/>
            <person name="Tnah L.H."/>
            <person name="Lee C.T."/>
            <person name="Nishiyama T."/>
            <person name="Sese J."/>
            <person name="O'Brien M.J."/>
            <person name="Copetti D."/>
            <person name="Mohd Noor M.I."/>
            <person name="Ong R.C."/>
            <person name="Putra M."/>
            <person name="Sireger I.Z."/>
            <person name="Indrioko S."/>
            <person name="Kosugi Y."/>
            <person name="Izuno A."/>
            <person name="Isagi Y."/>
            <person name="Lee S.L."/>
            <person name="Shimizu K.K."/>
        </authorList>
    </citation>
    <scope>NUCLEOTIDE SEQUENCE [LARGE SCALE GENOMIC DNA]</scope>
    <source>
        <strain evidence="1">214</strain>
    </source>
</reference>
<name>A0AAV5L144_9ROSI</name>
<protein>
    <submittedName>
        <fullName evidence="1">Uncharacterized protein</fullName>
    </submittedName>
</protein>
<dbReference type="AlphaFoldDB" id="A0AAV5L144"/>
<dbReference type="EMBL" id="BPVZ01000088">
    <property type="protein sequence ID" value="GKV30686.1"/>
    <property type="molecule type" value="Genomic_DNA"/>
</dbReference>
<evidence type="ECO:0000313" key="1">
    <source>
        <dbReference type="EMBL" id="GKV30686.1"/>
    </source>
</evidence>
<evidence type="ECO:0000313" key="2">
    <source>
        <dbReference type="Proteomes" id="UP001054252"/>
    </source>
</evidence>
<accession>A0AAV5L144</accession>
<dbReference type="Proteomes" id="UP001054252">
    <property type="component" value="Unassembled WGS sequence"/>
</dbReference>
<organism evidence="1 2">
    <name type="scientific">Rubroshorea leprosula</name>
    <dbReference type="NCBI Taxonomy" id="152421"/>
    <lineage>
        <taxon>Eukaryota</taxon>
        <taxon>Viridiplantae</taxon>
        <taxon>Streptophyta</taxon>
        <taxon>Embryophyta</taxon>
        <taxon>Tracheophyta</taxon>
        <taxon>Spermatophyta</taxon>
        <taxon>Magnoliopsida</taxon>
        <taxon>eudicotyledons</taxon>
        <taxon>Gunneridae</taxon>
        <taxon>Pentapetalae</taxon>
        <taxon>rosids</taxon>
        <taxon>malvids</taxon>
        <taxon>Malvales</taxon>
        <taxon>Dipterocarpaceae</taxon>
        <taxon>Rubroshorea</taxon>
    </lineage>
</organism>